<gene>
    <name evidence="1" type="ORF">PMACD_LOCUS7263</name>
</gene>
<dbReference type="EMBL" id="CAJOBZ010000017">
    <property type="protein sequence ID" value="CAF4853419.1"/>
    <property type="molecule type" value="Genomic_DNA"/>
</dbReference>
<protein>
    <submittedName>
        <fullName evidence="1">Uncharacterized protein</fullName>
    </submittedName>
</protein>
<name>A0A821SDH9_9NEOP</name>
<dbReference type="OrthoDB" id="8197512at2759"/>
<evidence type="ECO:0000313" key="2">
    <source>
        <dbReference type="Proteomes" id="UP000663880"/>
    </source>
</evidence>
<proteinExistence type="predicted"/>
<organism evidence="1 2">
    <name type="scientific">Pieris macdunnoughi</name>
    <dbReference type="NCBI Taxonomy" id="345717"/>
    <lineage>
        <taxon>Eukaryota</taxon>
        <taxon>Metazoa</taxon>
        <taxon>Ecdysozoa</taxon>
        <taxon>Arthropoda</taxon>
        <taxon>Hexapoda</taxon>
        <taxon>Insecta</taxon>
        <taxon>Pterygota</taxon>
        <taxon>Neoptera</taxon>
        <taxon>Endopterygota</taxon>
        <taxon>Lepidoptera</taxon>
        <taxon>Glossata</taxon>
        <taxon>Ditrysia</taxon>
        <taxon>Papilionoidea</taxon>
        <taxon>Pieridae</taxon>
        <taxon>Pierinae</taxon>
        <taxon>Pieris</taxon>
    </lineage>
</organism>
<comment type="caution">
    <text evidence="1">The sequence shown here is derived from an EMBL/GenBank/DDBJ whole genome shotgun (WGS) entry which is preliminary data.</text>
</comment>
<keyword evidence="2" id="KW-1185">Reference proteome</keyword>
<sequence>MEVIELYIYAKTNLILLRFFTGTEPMESLSGFHMFDNISRSAYCWSDRVKENLLQLKASNWRELAKERERWKILISEAKKLFGLPSQRTTLQLTGSANKVRKRCRYQLMQLSNYERERGGKTYANMTSHGLPCLLNLDSYG</sequence>
<evidence type="ECO:0000313" key="1">
    <source>
        <dbReference type="EMBL" id="CAF4853419.1"/>
    </source>
</evidence>
<dbReference type="Proteomes" id="UP000663880">
    <property type="component" value="Unassembled WGS sequence"/>
</dbReference>
<dbReference type="AlphaFoldDB" id="A0A821SDH9"/>
<accession>A0A821SDH9</accession>
<reference evidence="1" key="1">
    <citation type="submission" date="2021-02" db="EMBL/GenBank/DDBJ databases">
        <authorList>
            <person name="Steward A R."/>
        </authorList>
    </citation>
    <scope>NUCLEOTIDE SEQUENCE</scope>
</reference>